<feature type="non-terminal residue" evidence="1">
    <location>
        <position position="1"/>
    </location>
</feature>
<protein>
    <submittedName>
        <fullName evidence="1">Uncharacterized protein</fullName>
    </submittedName>
</protein>
<gene>
    <name evidence="1" type="primary">ORF9425</name>
</gene>
<organism evidence="1">
    <name type="scientific">Arion vulgaris</name>
    <dbReference type="NCBI Taxonomy" id="1028688"/>
    <lineage>
        <taxon>Eukaryota</taxon>
        <taxon>Metazoa</taxon>
        <taxon>Spiralia</taxon>
        <taxon>Lophotrochozoa</taxon>
        <taxon>Mollusca</taxon>
        <taxon>Gastropoda</taxon>
        <taxon>Heterobranchia</taxon>
        <taxon>Euthyneura</taxon>
        <taxon>Panpulmonata</taxon>
        <taxon>Eupulmonata</taxon>
        <taxon>Stylommatophora</taxon>
        <taxon>Helicina</taxon>
        <taxon>Arionoidea</taxon>
        <taxon>Arionidae</taxon>
        <taxon>Arion</taxon>
    </lineage>
</organism>
<proteinExistence type="predicted"/>
<dbReference type="EMBL" id="HACG01003098">
    <property type="protein sequence ID" value="CEK49963.1"/>
    <property type="molecule type" value="Transcribed_RNA"/>
</dbReference>
<dbReference type="AlphaFoldDB" id="A0A0B6Y1J1"/>
<accession>A0A0B6Y1J1</accession>
<reference evidence="1" key="1">
    <citation type="submission" date="2014-12" db="EMBL/GenBank/DDBJ databases">
        <title>Insight into the proteome of Arion vulgaris.</title>
        <authorList>
            <person name="Aradska J."/>
            <person name="Bulat T."/>
            <person name="Smidak R."/>
            <person name="Sarate P."/>
            <person name="Gangsoo J."/>
            <person name="Sialana F."/>
            <person name="Bilban M."/>
            <person name="Lubec G."/>
        </authorList>
    </citation>
    <scope>NUCLEOTIDE SEQUENCE</scope>
    <source>
        <tissue evidence="1">Skin</tissue>
    </source>
</reference>
<sequence>NICLGGDHRSNKQMLTCQNIFVVLVFRYILTKQSLADTYCHNSHGLWVSNQISPPC</sequence>
<name>A0A0B6Y1J1_9EUPU</name>
<evidence type="ECO:0000313" key="1">
    <source>
        <dbReference type="EMBL" id="CEK49963.1"/>
    </source>
</evidence>